<keyword evidence="7" id="KW-1185">Reference proteome</keyword>
<dbReference type="InterPro" id="IPR003593">
    <property type="entry name" value="AAA+_ATPase"/>
</dbReference>
<evidence type="ECO:0000256" key="2">
    <source>
        <dbReference type="ARBA" id="ARBA00022741"/>
    </source>
</evidence>
<reference evidence="6 7" key="2">
    <citation type="submission" date="2010-03" db="EMBL/GenBank/DDBJ databases">
        <authorList>
            <person name="Pajon A."/>
        </authorList>
    </citation>
    <scope>NUCLEOTIDE SEQUENCE [LARGE SCALE GENOMIC DNA]</scope>
    <source>
        <strain evidence="6 7">SGP1</strain>
    </source>
</reference>
<dbReference type="AlphaFoldDB" id="A0AB94IYC0"/>
<evidence type="ECO:0000256" key="1">
    <source>
        <dbReference type="ARBA" id="ARBA00006611"/>
    </source>
</evidence>
<dbReference type="InterPro" id="IPR027417">
    <property type="entry name" value="P-loop_NTPase"/>
</dbReference>
<evidence type="ECO:0000259" key="5">
    <source>
        <dbReference type="PROSITE" id="PS00662"/>
    </source>
</evidence>
<dbReference type="RefSeq" id="WP_015556939.1">
    <property type="nucleotide sequence ID" value="NC_021038.1"/>
</dbReference>
<dbReference type="InterPro" id="IPR037257">
    <property type="entry name" value="T2SS_E_N_sf"/>
</dbReference>
<proteinExistence type="inferred from homology"/>
<dbReference type="InterPro" id="IPR001482">
    <property type="entry name" value="T2SS/T4SS_dom"/>
</dbReference>
<dbReference type="SUPFAM" id="SSF160246">
    <property type="entry name" value="EspE N-terminal domain-like"/>
    <property type="match status" value="1"/>
</dbReference>
<evidence type="ECO:0000313" key="6">
    <source>
        <dbReference type="EMBL" id="CBL28792.1"/>
    </source>
</evidence>
<name>A0AB94IYC0_9BACT</name>
<gene>
    <name evidence="6" type="ORF">SY1_19850</name>
</gene>
<dbReference type="Pfam" id="PF05157">
    <property type="entry name" value="MshEN"/>
    <property type="match status" value="1"/>
</dbReference>
<dbReference type="Gene3D" id="3.40.50.300">
    <property type="entry name" value="P-loop containing nucleotide triphosphate hydrolases"/>
    <property type="match status" value="1"/>
</dbReference>
<organism evidence="6 7">
    <name type="scientific">Fretibacterium fastidiosum</name>
    <dbReference type="NCBI Taxonomy" id="651822"/>
    <lineage>
        <taxon>Bacteria</taxon>
        <taxon>Thermotogati</taxon>
        <taxon>Synergistota</taxon>
        <taxon>Synergistia</taxon>
        <taxon>Synergistales</taxon>
        <taxon>Aminobacteriaceae</taxon>
        <taxon>Fretibacterium</taxon>
    </lineage>
</organism>
<dbReference type="Gene3D" id="3.30.450.90">
    <property type="match status" value="1"/>
</dbReference>
<dbReference type="CDD" id="cd01129">
    <property type="entry name" value="PulE-GspE-like"/>
    <property type="match status" value="1"/>
</dbReference>
<evidence type="ECO:0000256" key="3">
    <source>
        <dbReference type="ARBA" id="ARBA00022840"/>
    </source>
</evidence>
<keyword evidence="3" id="KW-0067">ATP-binding</keyword>
<feature type="region of interest" description="Disordered" evidence="4">
    <location>
        <begin position="16"/>
        <end position="36"/>
    </location>
</feature>
<keyword evidence="2" id="KW-0547">Nucleotide-binding</keyword>
<dbReference type="Proteomes" id="UP000008957">
    <property type="component" value="Chromosome"/>
</dbReference>
<evidence type="ECO:0000256" key="4">
    <source>
        <dbReference type="SAM" id="MobiDB-lite"/>
    </source>
</evidence>
<dbReference type="GO" id="GO:0005886">
    <property type="term" value="C:plasma membrane"/>
    <property type="evidence" value="ECO:0007669"/>
    <property type="project" value="TreeGrafter"/>
</dbReference>
<dbReference type="SUPFAM" id="SSF52540">
    <property type="entry name" value="P-loop containing nucleoside triphosphate hydrolases"/>
    <property type="match status" value="1"/>
</dbReference>
<dbReference type="SMART" id="SM00382">
    <property type="entry name" value="AAA"/>
    <property type="match status" value="1"/>
</dbReference>
<dbReference type="KEGG" id="sbr:SY1_19850"/>
<dbReference type="InterPro" id="IPR007831">
    <property type="entry name" value="T2SS_GspE_N"/>
</dbReference>
<sequence>MSERLRSVDVRALGEDPEAAALPADGSAPLPPLPDAKEVSELLPEGMGLDVLRQGGVVPLRIDSGVLIVGASSLDAWPRAQVLGTALGCPVEVELRTESEVSELLRKLYDLRSVAADEAARKMEGIDDIEDLSREDVLSDSVDVPVIRLVNGLFVDALRQRATDIHVEPYEDDVLIRFRIDGVLQDRLRLPRTHQAPLTSRIKVMAKMDIAEHMTPQDGRIGITLGDRAVDVRVGLVPTQYGERLAMRLLDKGHGLLTLEDLGMERDERETMEALIHRPHGMILFTGPTGSGKSTSLYAILQALARPEVNIITVEDPVEYALPGVAQIQVNEKAGVTFASALRSILRQDPDIVMIGEMRDFETAHIGVQASLTGHLVLSTLHTNDSIGAVIRLVDMGIEPYLAANCMIGAVAQRLARRLCPHCMREVAPPAAMARQGLKRAFEPVGCSECHNTGYRGRIGLYEQFVVDEAVQEAFVAGATASRLREIARDGGFRTLWEIGLSAVEAGRTSPDELIRVAGEE</sequence>
<dbReference type="Pfam" id="PF00437">
    <property type="entry name" value="T2SSE"/>
    <property type="match status" value="1"/>
</dbReference>
<dbReference type="EMBL" id="FP929056">
    <property type="protein sequence ID" value="CBL28792.1"/>
    <property type="molecule type" value="Genomic_DNA"/>
</dbReference>
<dbReference type="PROSITE" id="PS00662">
    <property type="entry name" value="T2SP_E"/>
    <property type="match status" value="1"/>
</dbReference>
<feature type="domain" description="Bacterial type II secretion system protein E" evidence="5">
    <location>
        <begin position="346"/>
        <end position="360"/>
    </location>
</feature>
<protein>
    <submittedName>
        <fullName evidence="6">Type II secretion system protein E (GspE)</fullName>
    </submittedName>
</protein>
<reference evidence="7" key="1">
    <citation type="submission" date="2010-03" db="EMBL/GenBank/DDBJ databases">
        <title>The genome sequence of Synergistetes sp. SGP1.</title>
        <authorList>
            <consortium name="metaHIT consortium -- http://www.metahit.eu/"/>
            <person name="Pajon A."/>
            <person name="Turner K."/>
            <person name="Parkhill J."/>
            <person name="Wade W."/>
            <person name="Vartoukian S."/>
        </authorList>
    </citation>
    <scope>NUCLEOTIDE SEQUENCE [LARGE SCALE GENOMIC DNA]</scope>
    <source>
        <strain evidence="7">SGP1</strain>
    </source>
</reference>
<accession>A0AB94IYC0</accession>
<dbReference type="PANTHER" id="PTHR30258:SF2">
    <property type="entry name" value="COMG OPERON PROTEIN 1"/>
    <property type="match status" value="1"/>
</dbReference>
<dbReference type="PANTHER" id="PTHR30258">
    <property type="entry name" value="TYPE II SECRETION SYSTEM PROTEIN GSPE-RELATED"/>
    <property type="match status" value="1"/>
</dbReference>
<dbReference type="GO" id="GO:0016887">
    <property type="term" value="F:ATP hydrolysis activity"/>
    <property type="evidence" value="ECO:0007669"/>
    <property type="project" value="TreeGrafter"/>
</dbReference>
<evidence type="ECO:0000313" key="7">
    <source>
        <dbReference type="Proteomes" id="UP000008957"/>
    </source>
</evidence>
<dbReference type="GO" id="GO:0005524">
    <property type="term" value="F:ATP binding"/>
    <property type="evidence" value="ECO:0007669"/>
    <property type="project" value="UniProtKB-KW"/>
</dbReference>
<comment type="similarity">
    <text evidence="1">Belongs to the GSP E family.</text>
</comment>